<feature type="transmembrane region" description="Helical" evidence="6">
    <location>
        <begin position="37"/>
        <end position="60"/>
    </location>
</feature>
<accession>A0A6G7VQC1</accession>
<keyword evidence="3 6" id="KW-0812">Transmembrane</keyword>
<dbReference type="PANTHER" id="PTHR42893:SF46">
    <property type="entry name" value="PROTEIN DETOXIFICATION 44, CHLOROPLASTIC"/>
    <property type="match status" value="1"/>
</dbReference>
<dbReference type="RefSeq" id="WP_166194056.1">
    <property type="nucleotide sequence ID" value="NZ_CP049811.1"/>
</dbReference>
<feature type="transmembrane region" description="Helical" evidence="6">
    <location>
        <begin position="238"/>
        <end position="258"/>
    </location>
</feature>
<dbReference type="GO" id="GO:0005886">
    <property type="term" value="C:plasma membrane"/>
    <property type="evidence" value="ECO:0007669"/>
    <property type="project" value="TreeGrafter"/>
</dbReference>
<evidence type="ECO:0000256" key="5">
    <source>
        <dbReference type="ARBA" id="ARBA00023136"/>
    </source>
</evidence>
<dbReference type="EMBL" id="CP049811">
    <property type="protein sequence ID" value="QIK42075.1"/>
    <property type="molecule type" value="Genomic_DNA"/>
</dbReference>
<keyword evidence="4 6" id="KW-1133">Transmembrane helix</keyword>
<dbReference type="KEGG" id="mon:G8E03_09365"/>
<evidence type="ECO:0000256" key="4">
    <source>
        <dbReference type="ARBA" id="ARBA00022989"/>
    </source>
</evidence>
<dbReference type="NCBIfam" id="TIGR00797">
    <property type="entry name" value="matE"/>
    <property type="match status" value="1"/>
</dbReference>
<protein>
    <submittedName>
        <fullName evidence="7">MATE family efflux transporter</fullName>
    </submittedName>
</protein>
<dbReference type="Proteomes" id="UP000500791">
    <property type="component" value="Chromosome"/>
</dbReference>
<reference evidence="7 8" key="1">
    <citation type="submission" date="2020-03" db="EMBL/GenBank/DDBJ databases">
        <title>Complete genome sequence of Monaibacterium sp. ALG8 with diverse plasmids.</title>
        <authorList>
            <person name="Sun C."/>
        </authorList>
    </citation>
    <scope>NUCLEOTIDE SEQUENCE [LARGE SCALE GENOMIC DNA]</scope>
    <source>
        <strain evidence="7 8">ALG8</strain>
    </source>
</reference>
<dbReference type="AlphaFoldDB" id="A0A6G7VQC1"/>
<name>A0A6G7VQC1_9RHOB</name>
<dbReference type="InterPro" id="IPR002528">
    <property type="entry name" value="MATE_fam"/>
</dbReference>
<feature type="transmembrane region" description="Helical" evidence="6">
    <location>
        <begin position="90"/>
        <end position="116"/>
    </location>
</feature>
<feature type="transmembrane region" description="Helical" evidence="6">
    <location>
        <begin position="383"/>
        <end position="402"/>
    </location>
</feature>
<evidence type="ECO:0000256" key="2">
    <source>
        <dbReference type="ARBA" id="ARBA00010199"/>
    </source>
</evidence>
<evidence type="ECO:0000256" key="3">
    <source>
        <dbReference type="ARBA" id="ARBA00022692"/>
    </source>
</evidence>
<dbReference type="CDD" id="cd13136">
    <property type="entry name" value="MATE_DinF_like"/>
    <property type="match status" value="1"/>
</dbReference>
<gene>
    <name evidence="7" type="ORF">G8E03_09365</name>
</gene>
<sequence>MKPVTNRRVLAIALPIVLSNATIPLMGLVDTYAVGQLGAAAPIGGVAIGAIILSAIYWIFGFLRMGTTGMVAQAAGRGDMAERDAHLSRALLIAGVAGLALIVLQVPITRLAFWIAKGSDEVETLGQTYIAIRIWGAPFAIAVYALTGWLIAVERTRGVLILQMTMNGLNIVLSLTFVLGMDMGVAGVALATVIAELAGAAVGLFLCRDVFRAPHWRDPARVGDMAMLKPMIAVNTDIMIRSVLLQLCFMSVTFRAAGLSDVTLAANQILLQFLNLTAYALDGFAFAAEAMVGAAFGARNRAALRQAARLTSLWGVGAVCLMSAMFLFAGGAVIEQMTTAQNVQDVARVYLPWMVLAPVVGLPCFMLDGIFIGATRTRDMRNMMLLSAAGYFVALWTLVPLFGNHGLWAALMLFFVLRGLTLGWRYPALEAASTR</sequence>
<evidence type="ECO:0000313" key="8">
    <source>
        <dbReference type="Proteomes" id="UP000500791"/>
    </source>
</evidence>
<feature type="transmembrane region" description="Helical" evidence="6">
    <location>
        <begin position="128"/>
        <end position="152"/>
    </location>
</feature>
<feature type="transmembrane region" description="Helical" evidence="6">
    <location>
        <begin position="185"/>
        <end position="207"/>
    </location>
</feature>
<evidence type="ECO:0000256" key="6">
    <source>
        <dbReference type="SAM" id="Phobius"/>
    </source>
</evidence>
<feature type="transmembrane region" description="Helical" evidence="6">
    <location>
        <begin position="159"/>
        <end position="179"/>
    </location>
</feature>
<feature type="transmembrane region" description="Helical" evidence="6">
    <location>
        <begin position="310"/>
        <end position="330"/>
    </location>
</feature>
<feature type="transmembrane region" description="Helical" evidence="6">
    <location>
        <begin position="350"/>
        <end position="371"/>
    </location>
</feature>
<dbReference type="PANTHER" id="PTHR42893">
    <property type="entry name" value="PROTEIN DETOXIFICATION 44, CHLOROPLASTIC-RELATED"/>
    <property type="match status" value="1"/>
</dbReference>
<comment type="subcellular location">
    <subcellularLocation>
        <location evidence="1">Membrane</location>
        <topology evidence="1">Multi-pass membrane protein</topology>
    </subcellularLocation>
</comment>
<feature type="transmembrane region" description="Helical" evidence="6">
    <location>
        <begin position="408"/>
        <end position="426"/>
    </location>
</feature>
<dbReference type="InterPro" id="IPR044644">
    <property type="entry name" value="DinF-like"/>
</dbReference>
<keyword evidence="5 6" id="KW-0472">Membrane</keyword>
<evidence type="ECO:0000256" key="1">
    <source>
        <dbReference type="ARBA" id="ARBA00004141"/>
    </source>
</evidence>
<keyword evidence="8" id="KW-1185">Reference proteome</keyword>
<feature type="transmembrane region" description="Helical" evidence="6">
    <location>
        <begin position="278"/>
        <end position="298"/>
    </location>
</feature>
<dbReference type="GO" id="GO:0042910">
    <property type="term" value="F:xenobiotic transmembrane transporter activity"/>
    <property type="evidence" value="ECO:0007669"/>
    <property type="project" value="InterPro"/>
</dbReference>
<dbReference type="GO" id="GO:0015297">
    <property type="term" value="F:antiporter activity"/>
    <property type="evidence" value="ECO:0007669"/>
    <property type="project" value="InterPro"/>
</dbReference>
<organism evidence="7 8">
    <name type="scientific">Pontivivens nitratireducens</name>
    <dbReference type="NCBI Taxonomy" id="2758038"/>
    <lineage>
        <taxon>Bacteria</taxon>
        <taxon>Pseudomonadati</taxon>
        <taxon>Pseudomonadota</taxon>
        <taxon>Alphaproteobacteria</taxon>
        <taxon>Rhodobacterales</taxon>
        <taxon>Paracoccaceae</taxon>
        <taxon>Pontivivens</taxon>
    </lineage>
</organism>
<comment type="similarity">
    <text evidence="2">Belongs to the multi antimicrobial extrusion (MATE) (TC 2.A.66.1) family.</text>
</comment>
<proteinExistence type="inferred from homology"/>
<evidence type="ECO:0000313" key="7">
    <source>
        <dbReference type="EMBL" id="QIK42075.1"/>
    </source>
</evidence>
<dbReference type="Pfam" id="PF01554">
    <property type="entry name" value="MatE"/>
    <property type="match status" value="2"/>
</dbReference>